<keyword evidence="2" id="KW-1185">Reference proteome</keyword>
<accession>A0A3G2E6K1</accession>
<sequence>MRIVANKALIDFARKHPLAGEPMQAWRKIIESRPFANFAVLKSIFNATDRVGDYYVFNIGGNKYRIIAAIHFNRQLLFIREVLTHRSTTHGNLDAS</sequence>
<reference evidence="1 2" key="1">
    <citation type="submission" date="2018-10" db="EMBL/GenBank/DDBJ databases">
        <title>Effects of UV and annual dynamics of microbial communities in freshwater RAS systems.</title>
        <authorList>
            <person name="Bekkelund A.K."/>
            <person name="Hansen B.R."/>
            <person name="Stokken H."/>
            <person name="Eriksen B.F."/>
            <person name="Kashulin N.A."/>
        </authorList>
    </citation>
    <scope>NUCLEOTIDE SEQUENCE [LARGE SCALE GENOMIC DNA]</scope>
    <source>
        <strain evidence="1 2">BHSEK</strain>
    </source>
</reference>
<dbReference type="RefSeq" id="WP_070224988.1">
    <property type="nucleotide sequence ID" value="NZ_CP033019.1"/>
</dbReference>
<dbReference type="GO" id="GO:0003723">
    <property type="term" value="F:RNA binding"/>
    <property type="evidence" value="ECO:0007669"/>
    <property type="project" value="InterPro"/>
</dbReference>
<gene>
    <name evidence="1" type="ORF">D9M09_07345</name>
</gene>
<name>A0A3G2E6K1_9BURK</name>
<protein>
    <submittedName>
        <fullName evidence="1">Type II toxin-antitoxin system HigB family toxin</fullName>
    </submittedName>
</protein>
<dbReference type="GO" id="GO:0004519">
    <property type="term" value="F:endonuclease activity"/>
    <property type="evidence" value="ECO:0007669"/>
    <property type="project" value="InterPro"/>
</dbReference>
<evidence type="ECO:0000313" key="2">
    <source>
        <dbReference type="Proteomes" id="UP000279594"/>
    </source>
</evidence>
<dbReference type="Proteomes" id="UP000279594">
    <property type="component" value="Chromosome"/>
</dbReference>
<dbReference type="Pfam" id="PF09907">
    <property type="entry name" value="HigB_toxin"/>
    <property type="match status" value="1"/>
</dbReference>
<dbReference type="InterPro" id="IPR018669">
    <property type="entry name" value="Toxin_HigB"/>
</dbReference>
<dbReference type="AlphaFoldDB" id="A0A3G2E6K1"/>
<proteinExistence type="predicted"/>
<dbReference type="EMBL" id="CP033019">
    <property type="protein sequence ID" value="AYM75644.1"/>
    <property type="molecule type" value="Genomic_DNA"/>
</dbReference>
<evidence type="ECO:0000313" key="1">
    <source>
        <dbReference type="EMBL" id="AYM75644.1"/>
    </source>
</evidence>
<organism evidence="1 2">
    <name type="scientific">Janthinobacterium agaricidamnosum</name>
    <dbReference type="NCBI Taxonomy" id="55508"/>
    <lineage>
        <taxon>Bacteria</taxon>
        <taxon>Pseudomonadati</taxon>
        <taxon>Pseudomonadota</taxon>
        <taxon>Betaproteobacteria</taxon>
        <taxon>Burkholderiales</taxon>
        <taxon>Oxalobacteraceae</taxon>
        <taxon>Janthinobacterium</taxon>
    </lineage>
</organism>
<dbReference type="GO" id="GO:0110001">
    <property type="term" value="C:toxin-antitoxin complex"/>
    <property type="evidence" value="ECO:0007669"/>
    <property type="project" value="InterPro"/>
</dbReference>